<evidence type="ECO:0000256" key="6">
    <source>
        <dbReference type="ARBA" id="ARBA00023211"/>
    </source>
</evidence>
<evidence type="ECO:0000313" key="14">
    <source>
        <dbReference type="Proteomes" id="UP000050326"/>
    </source>
</evidence>
<dbReference type="GO" id="GO:0030604">
    <property type="term" value="F:1-deoxy-D-xylulose-5-phosphate reductoisomerase activity"/>
    <property type="evidence" value="ECO:0007669"/>
    <property type="project" value="UniProtKB-UniRule"/>
</dbReference>
<dbReference type="GO" id="GO:0051484">
    <property type="term" value="P:isopentenyl diphosphate biosynthetic process, methylerythritol 4-phosphate pathway involved in terpenoid biosynthetic process"/>
    <property type="evidence" value="ECO:0007669"/>
    <property type="project" value="TreeGrafter"/>
</dbReference>
<evidence type="ECO:0000256" key="5">
    <source>
        <dbReference type="ARBA" id="ARBA00023002"/>
    </source>
</evidence>
<feature type="binding site" evidence="9">
    <location>
        <position position="124"/>
    </location>
    <ligand>
        <name>NADPH</name>
        <dbReference type="ChEBI" id="CHEBI:57783"/>
    </ligand>
</feature>
<comment type="caution">
    <text evidence="9">Lacks conserved residue(s) required for the propagation of feature annotation.</text>
</comment>
<comment type="pathway">
    <text evidence="1 9">Isoprenoid biosynthesis; isopentenyl diphosphate biosynthesis via DXP pathway; isopentenyl diphosphate from 1-deoxy-D-xylulose 5-phosphate: step 1/6.</text>
</comment>
<dbReference type="GO" id="GO:0030145">
    <property type="term" value="F:manganese ion binding"/>
    <property type="evidence" value="ECO:0007669"/>
    <property type="project" value="TreeGrafter"/>
</dbReference>
<comment type="cofactor">
    <cofactor evidence="9">
        <name>Mg(2+)</name>
        <dbReference type="ChEBI" id="CHEBI:18420"/>
    </cofactor>
    <cofactor evidence="9">
        <name>Mn(2+)</name>
        <dbReference type="ChEBI" id="CHEBI:29035"/>
    </cofactor>
</comment>
<dbReference type="FunFam" id="3.40.50.720:FF:000045">
    <property type="entry name" value="1-deoxy-D-xylulose 5-phosphate reductoisomerase"/>
    <property type="match status" value="1"/>
</dbReference>
<dbReference type="PATRIC" id="fig|36849.3.peg.2194"/>
<evidence type="ECO:0000256" key="2">
    <source>
        <dbReference type="ARBA" id="ARBA00006825"/>
    </source>
</evidence>
<feature type="binding site" evidence="9">
    <location>
        <position position="152"/>
    </location>
    <ligand>
        <name>Mn(2+)</name>
        <dbReference type="ChEBI" id="CHEBI:29035"/>
    </ligand>
</feature>
<comment type="catalytic activity">
    <reaction evidence="8">
        <text>2-C-methyl-D-erythritol 4-phosphate + NADP(+) = 1-deoxy-D-xylulose 5-phosphate + NADPH + H(+)</text>
        <dbReference type="Rhea" id="RHEA:13717"/>
        <dbReference type="ChEBI" id="CHEBI:15378"/>
        <dbReference type="ChEBI" id="CHEBI:57783"/>
        <dbReference type="ChEBI" id="CHEBI:57792"/>
        <dbReference type="ChEBI" id="CHEBI:58262"/>
        <dbReference type="ChEBI" id="CHEBI:58349"/>
        <dbReference type="EC" id="1.1.1.267"/>
    </reaction>
    <physiologicalReaction direction="right-to-left" evidence="8">
        <dbReference type="Rhea" id="RHEA:13719"/>
    </physiologicalReaction>
</comment>
<dbReference type="InterPro" id="IPR036169">
    <property type="entry name" value="DXPR_C_sf"/>
</dbReference>
<evidence type="ECO:0000256" key="8">
    <source>
        <dbReference type="ARBA" id="ARBA00048543"/>
    </source>
</evidence>
<dbReference type="STRING" id="36849.OXPF_20760"/>
<dbReference type="GO" id="GO:0016853">
    <property type="term" value="F:isomerase activity"/>
    <property type="evidence" value="ECO:0007669"/>
    <property type="project" value="UniProtKB-KW"/>
</dbReference>
<keyword evidence="14" id="KW-1185">Reference proteome</keyword>
<keyword evidence="5 9" id="KW-0560">Oxidoreductase</keyword>
<feature type="binding site" evidence="9">
    <location>
        <position position="222"/>
    </location>
    <ligand>
        <name>1-deoxy-D-xylulose 5-phosphate</name>
        <dbReference type="ChEBI" id="CHEBI:57792"/>
    </ligand>
</feature>
<proteinExistence type="inferred from homology"/>
<dbReference type="RefSeq" id="WP_054875124.1">
    <property type="nucleotide sequence ID" value="NZ_LKET01000032.1"/>
</dbReference>
<dbReference type="PANTHER" id="PTHR30525:SF0">
    <property type="entry name" value="1-DEOXY-D-XYLULOSE 5-PHOSPHATE REDUCTOISOMERASE, CHLOROPLASTIC"/>
    <property type="match status" value="1"/>
</dbReference>
<feature type="binding site" evidence="9">
    <location>
        <position position="206"/>
    </location>
    <ligand>
        <name>NADPH</name>
        <dbReference type="ChEBI" id="CHEBI:57783"/>
    </ligand>
</feature>
<dbReference type="Pfam" id="PF02670">
    <property type="entry name" value="DXP_reductoisom"/>
    <property type="match status" value="1"/>
</dbReference>
<dbReference type="SUPFAM" id="SSF55347">
    <property type="entry name" value="Glyceraldehyde-3-phosphate dehydrogenase-like, C-terminal domain"/>
    <property type="match status" value="1"/>
</dbReference>
<feature type="binding site" evidence="9">
    <location>
        <position position="11"/>
    </location>
    <ligand>
        <name>NADPH</name>
        <dbReference type="ChEBI" id="CHEBI:57783"/>
    </ligand>
</feature>
<dbReference type="NCBIfam" id="NF009114">
    <property type="entry name" value="PRK12464.1"/>
    <property type="match status" value="1"/>
</dbReference>
<evidence type="ECO:0000256" key="3">
    <source>
        <dbReference type="ARBA" id="ARBA00022723"/>
    </source>
</evidence>
<evidence type="ECO:0000256" key="4">
    <source>
        <dbReference type="ARBA" id="ARBA00022857"/>
    </source>
</evidence>
<organism evidence="13 14">
    <name type="scientific">Oxobacter pfennigii</name>
    <dbReference type="NCBI Taxonomy" id="36849"/>
    <lineage>
        <taxon>Bacteria</taxon>
        <taxon>Bacillati</taxon>
        <taxon>Bacillota</taxon>
        <taxon>Clostridia</taxon>
        <taxon>Eubacteriales</taxon>
        <taxon>Clostridiaceae</taxon>
        <taxon>Oxobacter</taxon>
    </lineage>
</organism>
<evidence type="ECO:0000313" key="13">
    <source>
        <dbReference type="EMBL" id="KPU43911.1"/>
    </source>
</evidence>
<dbReference type="Gene3D" id="1.10.1740.10">
    <property type="match status" value="1"/>
</dbReference>
<protein>
    <recommendedName>
        <fullName evidence="9">1-deoxy-D-xylulose 5-phosphate reductoisomerase</fullName>
        <shortName evidence="9">DXP reductoisomerase</shortName>
        <ecNumber evidence="9">1.1.1.267</ecNumber>
    </recommendedName>
    <alternativeName>
        <fullName evidence="9">1-deoxyxylulose-5-phosphate reductoisomerase</fullName>
    </alternativeName>
    <alternativeName>
        <fullName evidence="9">2-C-methyl-D-erythritol 4-phosphate synthase</fullName>
    </alternativeName>
</protein>
<dbReference type="NCBIfam" id="TIGR00243">
    <property type="entry name" value="Dxr"/>
    <property type="match status" value="1"/>
</dbReference>
<feature type="domain" description="DXP reductoisomerase C-terminal" evidence="12">
    <location>
        <begin position="262"/>
        <end position="378"/>
    </location>
</feature>
<feature type="binding site" evidence="9">
    <location>
        <position position="222"/>
    </location>
    <ligand>
        <name>Mn(2+)</name>
        <dbReference type="ChEBI" id="CHEBI:29035"/>
    </ligand>
</feature>
<dbReference type="SUPFAM" id="SSF69055">
    <property type="entry name" value="1-deoxy-D-xylulose-5-phosphate reductoisomerase, C-terminal domain"/>
    <property type="match status" value="1"/>
</dbReference>
<reference evidence="13 14" key="1">
    <citation type="submission" date="2015-09" db="EMBL/GenBank/DDBJ databases">
        <title>Genome sequence of Oxobacter pfennigii DSM 3222.</title>
        <authorList>
            <person name="Poehlein A."/>
            <person name="Bengelsdorf F.R."/>
            <person name="Schiel-Bengelsdorf B."/>
            <person name="Duerre P."/>
            <person name="Daniel R."/>
        </authorList>
    </citation>
    <scope>NUCLEOTIDE SEQUENCE [LARGE SCALE GENOMIC DNA]</scope>
    <source>
        <strain evidence="13 14">DSM 3222</strain>
    </source>
</reference>
<dbReference type="AlphaFoldDB" id="A0A0P8WN09"/>
<evidence type="ECO:0000259" key="11">
    <source>
        <dbReference type="Pfam" id="PF08436"/>
    </source>
</evidence>
<dbReference type="Pfam" id="PF08436">
    <property type="entry name" value="DXP_redisom_C"/>
    <property type="match status" value="1"/>
</dbReference>
<dbReference type="Proteomes" id="UP000050326">
    <property type="component" value="Unassembled WGS sequence"/>
</dbReference>
<dbReference type="UniPathway" id="UPA00056">
    <property type="reaction ID" value="UER00092"/>
</dbReference>
<feature type="domain" description="1-deoxy-D-xylulose 5-phosphate reductoisomerase N-terminal" evidence="10">
    <location>
        <begin position="4"/>
        <end position="132"/>
    </location>
</feature>
<gene>
    <name evidence="9 13" type="primary">dxr</name>
    <name evidence="13" type="ORF">OXPF_20760</name>
</gene>
<evidence type="ECO:0000256" key="1">
    <source>
        <dbReference type="ARBA" id="ARBA00005094"/>
    </source>
</evidence>
<dbReference type="InterPro" id="IPR036291">
    <property type="entry name" value="NAD(P)-bd_dom_sf"/>
</dbReference>
<dbReference type="SUPFAM" id="SSF51735">
    <property type="entry name" value="NAD(P)-binding Rossmann-fold domains"/>
    <property type="match status" value="1"/>
</dbReference>
<feature type="binding site" evidence="9">
    <location>
        <position position="152"/>
    </location>
    <ligand>
        <name>1-deoxy-D-xylulose 5-phosphate</name>
        <dbReference type="ChEBI" id="CHEBI:57792"/>
    </ligand>
</feature>
<dbReference type="InterPro" id="IPR013644">
    <property type="entry name" value="DXP_reductoisomerase_C"/>
</dbReference>
<comment type="function">
    <text evidence="9">Catalyzes the NADPH-dependent rearrangement and reduction of 1-deoxy-D-xylulose-5-phosphate (DXP) to 2-C-methyl-D-erythritol 4-phosphate (MEP).</text>
</comment>
<dbReference type="Gene3D" id="3.40.50.720">
    <property type="entry name" value="NAD(P)-binding Rossmann-like Domain"/>
    <property type="match status" value="1"/>
</dbReference>
<feature type="binding site" evidence="9">
    <location>
        <position position="218"/>
    </location>
    <ligand>
        <name>1-deoxy-D-xylulose 5-phosphate</name>
        <dbReference type="ChEBI" id="CHEBI:57792"/>
    </ligand>
</feature>
<evidence type="ECO:0000256" key="7">
    <source>
        <dbReference type="ARBA" id="ARBA00023229"/>
    </source>
</evidence>
<feature type="binding site" evidence="9">
    <location>
        <position position="12"/>
    </location>
    <ligand>
        <name>NADPH</name>
        <dbReference type="ChEBI" id="CHEBI:57783"/>
    </ligand>
</feature>
<feature type="binding site" evidence="9">
    <location>
        <position position="177"/>
    </location>
    <ligand>
        <name>1-deoxy-D-xylulose 5-phosphate</name>
        <dbReference type="ChEBI" id="CHEBI:57792"/>
    </ligand>
</feature>
<dbReference type="PIRSF" id="PIRSF006205">
    <property type="entry name" value="Dxp_reductismrs"/>
    <property type="match status" value="1"/>
</dbReference>
<feature type="binding site" evidence="9">
    <location>
        <position position="213"/>
    </location>
    <ligand>
        <name>1-deoxy-D-xylulose 5-phosphate</name>
        <dbReference type="ChEBI" id="CHEBI:57792"/>
    </ligand>
</feature>
<name>A0A0P8WN09_9CLOT</name>
<dbReference type="Pfam" id="PF13288">
    <property type="entry name" value="DXPR_C"/>
    <property type="match status" value="1"/>
</dbReference>
<feature type="binding site" evidence="9">
    <location>
        <position position="38"/>
    </location>
    <ligand>
        <name>NADPH</name>
        <dbReference type="ChEBI" id="CHEBI:57783"/>
    </ligand>
</feature>
<feature type="binding site" evidence="9">
    <location>
        <position position="13"/>
    </location>
    <ligand>
        <name>NADPH</name>
        <dbReference type="ChEBI" id="CHEBI:57783"/>
    </ligand>
</feature>
<comment type="caution">
    <text evidence="13">The sequence shown here is derived from an EMBL/GenBank/DDBJ whole genome shotgun (WGS) entry which is preliminary data.</text>
</comment>
<dbReference type="EMBL" id="LKET01000032">
    <property type="protein sequence ID" value="KPU43911.1"/>
    <property type="molecule type" value="Genomic_DNA"/>
</dbReference>
<feature type="domain" description="1-deoxy-D-xylulose 5-phosphate reductoisomerase C-terminal" evidence="11">
    <location>
        <begin position="146"/>
        <end position="230"/>
    </location>
</feature>
<evidence type="ECO:0000259" key="12">
    <source>
        <dbReference type="Pfam" id="PF13288"/>
    </source>
</evidence>
<feature type="binding site" evidence="9">
    <location>
        <position position="219"/>
    </location>
    <ligand>
        <name>1-deoxy-D-xylulose 5-phosphate</name>
        <dbReference type="ChEBI" id="CHEBI:57792"/>
    </ligand>
</feature>
<feature type="binding site" evidence="9">
    <location>
        <position position="200"/>
    </location>
    <ligand>
        <name>1-deoxy-D-xylulose 5-phosphate</name>
        <dbReference type="ChEBI" id="CHEBI:57792"/>
    </ligand>
</feature>
<keyword evidence="4 9" id="KW-0521">NADP</keyword>
<dbReference type="InterPro" id="IPR026877">
    <property type="entry name" value="DXPR_C"/>
</dbReference>
<keyword evidence="3 9" id="KW-0479">Metal-binding</keyword>
<dbReference type="GO" id="GO:0070402">
    <property type="term" value="F:NADPH binding"/>
    <property type="evidence" value="ECO:0007669"/>
    <property type="project" value="InterPro"/>
</dbReference>
<sequence>MKNISVLGSTGSIGVQTLDVVRKNKDKFNIVGLSANSNADLLYEQIVEFRPQKAAIFDDACVNKLRERLNNINLKTEITSGMEGLIEVATIDDAHMVLVAVVGMVGLQPTVKAIEKSKDIALANKETLVAGGRVVMEALKNSRSKLIPVDSEHSAIFQCLQLSSNPKDVEKIILTASGGPFRGKKTEDLVDISPEKALKHPNWSMGRKISIDSATLMNKGLEVIEAHWLFDRNFDKIDVVVHPQSIIHSMVEYIDGSIIAQLGAADMRNPILYALSYPERLPGVSHKLNLVEAGKLTFEEPDYETFKCLKLSYDAGKIGGTMPVVLNAANEAAVDLFSKGKIKFLDIQDIVEQSMLKHNTNEKPSIEEIIEIDKNTKSFIYKNYLK</sequence>
<keyword evidence="9" id="KW-0460">Magnesium</keyword>
<evidence type="ECO:0000259" key="10">
    <source>
        <dbReference type="Pfam" id="PF02670"/>
    </source>
</evidence>
<dbReference type="EC" id="1.1.1.267" evidence="9"/>
<evidence type="ECO:0000256" key="9">
    <source>
        <dbReference type="HAMAP-Rule" id="MF_00183"/>
    </source>
</evidence>
<keyword evidence="7 9" id="KW-0414">Isoprene biosynthesis</keyword>
<feature type="binding site" evidence="9">
    <location>
        <position position="150"/>
    </location>
    <ligand>
        <name>Mn(2+)</name>
        <dbReference type="ChEBI" id="CHEBI:29035"/>
    </ligand>
</feature>
<comment type="similarity">
    <text evidence="2 9">Belongs to the DXR family.</text>
</comment>
<feature type="binding site" evidence="9">
    <location>
        <position position="126"/>
    </location>
    <ligand>
        <name>NADPH</name>
        <dbReference type="ChEBI" id="CHEBI:57783"/>
    </ligand>
</feature>
<keyword evidence="6 9" id="KW-0464">Manganese</keyword>
<dbReference type="InterPro" id="IPR013512">
    <property type="entry name" value="DXP_reductoisomerase_N"/>
</dbReference>
<keyword evidence="13" id="KW-0413">Isomerase</keyword>
<dbReference type="HAMAP" id="MF_00183">
    <property type="entry name" value="DXP_reductoisom"/>
    <property type="match status" value="1"/>
</dbReference>
<feature type="binding site" evidence="9">
    <location>
        <position position="10"/>
    </location>
    <ligand>
        <name>NADPH</name>
        <dbReference type="ChEBI" id="CHEBI:57783"/>
    </ligand>
</feature>
<feature type="binding site" evidence="9">
    <location>
        <position position="125"/>
    </location>
    <ligand>
        <name>1-deoxy-D-xylulose 5-phosphate</name>
        <dbReference type="ChEBI" id="CHEBI:57792"/>
    </ligand>
</feature>
<dbReference type="InterPro" id="IPR003821">
    <property type="entry name" value="DXP_reductoisomerase"/>
</dbReference>
<dbReference type="PANTHER" id="PTHR30525">
    <property type="entry name" value="1-DEOXY-D-XYLULOSE 5-PHOSPHATE REDUCTOISOMERASE"/>
    <property type="match status" value="1"/>
</dbReference>
<accession>A0A0P8WN09</accession>
<feature type="binding site" evidence="9">
    <location>
        <position position="151"/>
    </location>
    <ligand>
        <name>1-deoxy-D-xylulose 5-phosphate</name>
        <dbReference type="ChEBI" id="CHEBI:57792"/>
    </ligand>
</feature>
<dbReference type="OrthoDB" id="9806546at2"/>